<accession>A0AA38NJZ4</accession>
<evidence type="ECO:0000313" key="2">
    <source>
        <dbReference type="Proteomes" id="UP001163798"/>
    </source>
</evidence>
<name>A0AA38NJZ4_9AGAR</name>
<protein>
    <submittedName>
        <fullName evidence="1">Uncharacterized protein</fullName>
    </submittedName>
</protein>
<evidence type="ECO:0000313" key="1">
    <source>
        <dbReference type="EMBL" id="KAJ3782253.1"/>
    </source>
</evidence>
<sequence length="217" mass="25391">MKRDPVTFTWLPGFTSAHPHLRKIRFHDESNFYFRRNLTIPFIVHFDDQVRRERHLDDAFDLAWLVILSRHGSTTQLFEQWHVTGRFYYYAPKFPITPKGWPASFISTPPLRLWTKLLAKVIDQSRKKIPAVMAEAGMLWYTSRIARTISSVEAFSIYEEGYDNYNDWWTTSGWFIVQIAPRTGRTGVTGKLVDAVHLRLLGNAFLSKFIQTSVYLS</sequence>
<gene>
    <name evidence="1" type="ORF">GGU10DRAFT_378759</name>
</gene>
<dbReference type="Proteomes" id="UP001163798">
    <property type="component" value="Unassembled WGS sequence"/>
</dbReference>
<organism evidence="1 2">
    <name type="scientific">Lentinula aff. detonsa</name>
    <dbReference type="NCBI Taxonomy" id="2804958"/>
    <lineage>
        <taxon>Eukaryota</taxon>
        <taxon>Fungi</taxon>
        <taxon>Dikarya</taxon>
        <taxon>Basidiomycota</taxon>
        <taxon>Agaricomycotina</taxon>
        <taxon>Agaricomycetes</taxon>
        <taxon>Agaricomycetidae</taxon>
        <taxon>Agaricales</taxon>
        <taxon>Marasmiineae</taxon>
        <taxon>Omphalotaceae</taxon>
        <taxon>Lentinula</taxon>
    </lineage>
</organism>
<keyword evidence="2" id="KW-1185">Reference proteome</keyword>
<dbReference type="AlphaFoldDB" id="A0AA38NJZ4"/>
<proteinExistence type="predicted"/>
<reference evidence="1" key="1">
    <citation type="submission" date="2022-08" db="EMBL/GenBank/DDBJ databases">
        <authorList>
            <consortium name="DOE Joint Genome Institute"/>
            <person name="Min B."/>
            <person name="Riley R."/>
            <person name="Sierra-Patev S."/>
            <person name="Naranjo-Ortiz M."/>
            <person name="Looney B."/>
            <person name="Konkel Z."/>
            <person name="Slot J.C."/>
            <person name="Sakamoto Y."/>
            <person name="Steenwyk J.L."/>
            <person name="Rokas A."/>
            <person name="Carro J."/>
            <person name="Camarero S."/>
            <person name="Ferreira P."/>
            <person name="Molpeceres G."/>
            <person name="Ruiz-Duenas F.J."/>
            <person name="Serrano A."/>
            <person name="Henrissat B."/>
            <person name="Drula E."/>
            <person name="Hughes K.W."/>
            <person name="Mata J.L."/>
            <person name="Ishikawa N.K."/>
            <person name="Vargas-Isla R."/>
            <person name="Ushijima S."/>
            <person name="Smith C.A."/>
            <person name="Ahrendt S."/>
            <person name="Andreopoulos W."/>
            <person name="He G."/>
            <person name="Labutti K."/>
            <person name="Lipzen A."/>
            <person name="Ng V."/>
            <person name="Sandor L."/>
            <person name="Barry K."/>
            <person name="Martinez A.T."/>
            <person name="Xiao Y."/>
            <person name="Gibbons J.G."/>
            <person name="Terashima K."/>
            <person name="Hibbett D.S."/>
            <person name="Grigoriev I.V."/>
        </authorList>
    </citation>
    <scope>NUCLEOTIDE SEQUENCE</scope>
    <source>
        <strain evidence="1">TFB10291</strain>
    </source>
</reference>
<dbReference type="EMBL" id="MU793488">
    <property type="protein sequence ID" value="KAJ3782253.1"/>
    <property type="molecule type" value="Genomic_DNA"/>
</dbReference>
<comment type="caution">
    <text evidence="1">The sequence shown here is derived from an EMBL/GenBank/DDBJ whole genome shotgun (WGS) entry which is preliminary data.</text>
</comment>